<proteinExistence type="predicted"/>
<accession>A0A7V6A4Z5</accession>
<evidence type="ECO:0000313" key="2">
    <source>
        <dbReference type="EMBL" id="HHS29968.1"/>
    </source>
</evidence>
<dbReference type="AlphaFoldDB" id="A0A7V6A4Z5"/>
<feature type="region of interest" description="Disordered" evidence="1">
    <location>
        <begin position="163"/>
        <end position="183"/>
    </location>
</feature>
<organism evidence="2">
    <name type="scientific">Desulfobacca acetoxidans</name>
    <dbReference type="NCBI Taxonomy" id="60893"/>
    <lineage>
        <taxon>Bacteria</taxon>
        <taxon>Pseudomonadati</taxon>
        <taxon>Thermodesulfobacteriota</taxon>
        <taxon>Desulfobaccia</taxon>
        <taxon>Desulfobaccales</taxon>
        <taxon>Desulfobaccaceae</taxon>
        <taxon>Desulfobacca</taxon>
    </lineage>
</organism>
<protein>
    <submittedName>
        <fullName evidence="2">Uncharacterized protein</fullName>
    </submittedName>
</protein>
<dbReference type="EMBL" id="DTGR01000158">
    <property type="protein sequence ID" value="HHS29968.1"/>
    <property type="molecule type" value="Genomic_DNA"/>
</dbReference>
<gene>
    <name evidence="2" type="ORF">ENV52_09755</name>
</gene>
<reference evidence="2" key="1">
    <citation type="journal article" date="2020" name="mSystems">
        <title>Genome- and Community-Level Interaction Insights into Carbon Utilization and Element Cycling Functions of Hydrothermarchaeota in Hydrothermal Sediment.</title>
        <authorList>
            <person name="Zhou Z."/>
            <person name="Liu Y."/>
            <person name="Xu W."/>
            <person name="Pan J."/>
            <person name="Luo Z.H."/>
            <person name="Li M."/>
        </authorList>
    </citation>
    <scope>NUCLEOTIDE SEQUENCE [LARGE SCALE GENOMIC DNA]</scope>
    <source>
        <strain evidence="2">SpSt-767</strain>
    </source>
</reference>
<comment type="caution">
    <text evidence="2">The sequence shown here is derived from an EMBL/GenBank/DDBJ whole genome shotgun (WGS) entry which is preliminary data.</text>
</comment>
<name>A0A7V6A4Z5_9BACT</name>
<sequence>MAARNAVSRRFGGLLVVLFILLPGLESGCRHTPPATGAFNPQEYAPVTLEQLQAPRVAGLLPGQKVSVSGYFWQYLEYDPFAVPEYLALIRRPLLASRWRWASLYSSPRMTGYFDRLAVSRGEQRELNLKRLERVRIYGRLAHLPFGILYLQAVHVERLDKDSGAPEQIPAPSAVEGRKTPAS</sequence>
<evidence type="ECO:0000256" key="1">
    <source>
        <dbReference type="SAM" id="MobiDB-lite"/>
    </source>
</evidence>